<feature type="transmembrane region" description="Helical" evidence="6">
    <location>
        <begin position="20"/>
        <end position="43"/>
    </location>
</feature>
<dbReference type="AlphaFoldDB" id="A0A6A5HH10"/>
<feature type="transmembrane region" description="Helical" evidence="6">
    <location>
        <begin position="142"/>
        <end position="166"/>
    </location>
</feature>
<comment type="subcellular location">
    <subcellularLocation>
        <location evidence="1">Membrane</location>
        <topology evidence="1">Multi-pass membrane protein</topology>
    </subcellularLocation>
</comment>
<proteinExistence type="inferred from homology"/>
<evidence type="ECO:0000313" key="7">
    <source>
        <dbReference type="EMBL" id="KAF1766331.1"/>
    </source>
</evidence>
<evidence type="ECO:0000256" key="5">
    <source>
        <dbReference type="ARBA" id="ARBA00037994"/>
    </source>
</evidence>
<reference evidence="7 8" key="1">
    <citation type="submission" date="2019-12" db="EMBL/GenBank/DDBJ databases">
        <title>Chromosome-level assembly of the Caenorhabditis remanei genome.</title>
        <authorList>
            <person name="Teterina A.A."/>
            <person name="Willis J.H."/>
            <person name="Phillips P.C."/>
        </authorList>
    </citation>
    <scope>NUCLEOTIDE SEQUENCE [LARGE SCALE GENOMIC DNA]</scope>
    <source>
        <strain evidence="7 8">PX506</strain>
        <tissue evidence="7">Whole organism</tissue>
    </source>
</reference>
<feature type="transmembrane region" description="Helical" evidence="6">
    <location>
        <begin position="236"/>
        <end position="257"/>
    </location>
</feature>
<evidence type="ECO:0000256" key="4">
    <source>
        <dbReference type="ARBA" id="ARBA00023136"/>
    </source>
</evidence>
<feature type="transmembrane region" description="Helical" evidence="6">
    <location>
        <begin position="277"/>
        <end position="297"/>
    </location>
</feature>
<dbReference type="GO" id="GO:0004930">
    <property type="term" value="F:G protein-coupled receptor activity"/>
    <property type="evidence" value="ECO:0007669"/>
    <property type="project" value="InterPro"/>
</dbReference>
<comment type="caution">
    <text evidence="7">The sequence shown here is derived from an EMBL/GenBank/DDBJ whole genome shotgun (WGS) entry which is preliminary data.</text>
</comment>
<dbReference type="EMBL" id="WUAV01000002">
    <property type="protein sequence ID" value="KAF1766331.1"/>
    <property type="molecule type" value="Genomic_DNA"/>
</dbReference>
<dbReference type="CTD" id="9815521"/>
<evidence type="ECO:0000256" key="6">
    <source>
        <dbReference type="SAM" id="Phobius"/>
    </source>
</evidence>
<evidence type="ECO:0000256" key="3">
    <source>
        <dbReference type="ARBA" id="ARBA00022989"/>
    </source>
</evidence>
<comment type="similarity">
    <text evidence="5">Belongs to the nematode receptor-like protein sra family.</text>
</comment>
<dbReference type="Pfam" id="PF02117">
    <property type="entry name" value="7TM_GPCR_Sra"/>
    <property type="match status" value="1"/>
</dbReference>
<dbReference type="GO" id="GO:0007606">
    <property type="term" value="P:sensory perception of chemical stimulus"/>
    <property type="evidence" value="ECO:0007669"/>
    <property type="project" value="InterPro"/>
</dbReference>
<evidence type="ECO:0000313" key="8">
    <source>
        <dbReference type="Proteomes" id="UP000483820"/>
    </source>
</evidence>
<dbReference type="PANTHER" id="PTHR31582">
    <property type="entry name" value="SERPENTINE RECEPTOR, CLASS A (ALPHA)-RELATED-RELATED"/>
    <property type="match status" value="1"/>
</dbReference>
<dbReference type="InterPro" id="IPR000344">
    <property type="entry name" value="7TM_GPCR_serpentine_rcpt_Sra"/>
</dbReference>
<gene>
    <name evidence="7" type="ORF">GCK72_006288</name>
</gene>
<evidence type="ECO:0000256" key="1">
    <source>
        <dbReference type="ARBA" id="ARBA00004141"/>
    </source>
</evidence>
<accession>A0A6A5HH10</accession>
<keyword evidence="4 6" id="KW-0472">Membrane</keyword>
<dbReference type="GeneID" id="9815521"/>
<keyword evidence="3 6" id="KW-1133">Transmembrane helix</keyword>
<dbReference type="PANTHER" id="PTHR31582:SF1">
    <property type="entry name" value="SERPENTINE RECEPTOR CLASS ALPHA-28-RELATED"/>
    <property type="match status" value="1"/>
</dbReference>
<sequence>MDRDGNCTTEAIRSTLTSPFMMSNHCFILLVILVSFFATNLALQKLYGRNIFPNSTRILLCSAIANGVIHQLTVAEIRLRTIFRALAYGSDACAIQFHSSECIIEQNIYYYTNFFTSLCCISLYFDRLFSTNSKHFQQNYKFFVVLFLVFQSIIPIFLLHLVYYNVTYTGYVSMCNYPPPSIGSKFYIFNRFRFCVLGLFFILSFLTFILNRKQEKRMIHRVYDTISRYKSYENLLATKAVCIIIIVQIICLATTAIATEQIRMHTDIFPETIVDPLTGFMMGLTYSNFFLPIIICYQSNQISKRRRRNIGKMKNQKEGFLDHFTTLDFLWNRKKNFD</sequence>
<feature type="transmembrane region" description="Helical" evidence="6">
    <location>
        <begin position="186"/>
        <end position="210"/>
    </location>
</feature>
<protein>
    <submittedName>
        <fullName evidence="7">Uncharacterized protein</fullName>
    </submittedName>
</protein>
<name>A0A6A5HH10_CAERE</name>
<dbReference type="GO" id="GO:0016020">
    <property type="term" value="C:membrane"/>
    <property type="evidence" value="ECO:0007669"/>
    <property type="project" value="UniProtKB-SubCell"/>
</dbReference>
<dbReference type="Proteomes" id="UP000483820">
    <property type="component" value="Chromosome II"/>
</dbReference>
<organism evidence="7 8">
    <name type="scientific">Caenorhabditis remanei</name>
    <name type="common">Caenorhabditis vulgaris</name>
    <dbReference type="NCBI Taxonomy" id="31234"/>
    <lineage>
        <taxon>Eukaryota</taxon>
        <taxon>Metazoa</taxon>
        <taxon>Ecdysozoa</taxon>
        <taxon>Nematoda</taxon>
        <taxon>Chromadorea</taxon>
        <taxon>Rhabditida</taxon>
        <taxon>Rhabditina</taxon>
        <taxon>Rhabditomorpha</taxon>
        <taxon>Rhabditoidea</taxon>
        <taxon>Rhabditidae</taxon>
        <taxon>Peloderinae</taxon>
        <taxon>Caenorhabditis</taxon>
    </lineage>
</organism>
<dbReference type="KEGG" id="crq:GCK72_006288"/>
<evidence type="ECO:0000256" key="2">
    <source>
        <dbReference type="ARBA" id="ARBA00022692"/>
    </source>
</evidence>
<keyword evidence="2 6" id="KW-0812">Transmembrane</keyword>
<dbReference type="RefSeq" id="XP_003113879.2">
    <property type="nucleotide sequence ID" value="XM_003113831.2"/>
</dbReference>